<name>A0ABR1GJ43_9HYPO</name>
<keyword evidence="2" id="KW-1185">Reference proteome</keyword>
<gene>
    <name evidence="1" type="ORF">QQX98_012380</name>
</gene>
<protein>
    <submittedName>
        <fullName evidence="1">Uncharacterized protein</fullName>
    </submittedName>
</protein>
<evidence type="ECO:0000313" key="1">
    <source>
        <dbReference type="EMBL" id="KAK7398245.1"/>
    </source>
</evidence>
<sequence>MVAFEFAKGPSPTARINIDPQFLSDIATYLAENNITNQVVLKVKDFAKPIAKDFEPTAKIEIQWGKIEAFTVVLPVSARAKASRGIAT</sequence>
<proteinExistence type="predicted"/>
<dbReference type="EMBL" id="JAZAVJ010000359">
    <property type="protein sequence ID" value="KAK7398245.1"/>
    <property type="molecule type" value="Genomic_DNA"/>
</dbReference>
<evidence type="ECO:0000313" key="2">
    <source>
        <dbReference type="Proteomes" id="UP001498476"/>
    </source>
</evidence>
<organism evidence="1 2">
    <name type="scientific">Neonectria punicea</name>
    <dbReference type="NCBI Taxonomy" id="979145"/>
    <lineage>
        <taxon>Eukaryota</taxon>
        <taxon>Fungi</taxon>
        <taxon>Dikarya</taxon>
        <taxon>Ascomycota</taxon>
        <taxon>Pezizomycotina</taxon>
        <taxon>Sordariomycetes</taxon>
        <taxon>Hypocreomycetidae</taxon>
        <taxon>Hypocreales</taxon>
        <taxon>Nectriaceae</taxon>
        <taxon>Neonectria</taxon>
    </lineage>
</organism>
<comment type="caution">
    <text evidence="1">The sequence shown here is derived from an EMBL/GenBank/DDBJ whole genome shotgun (WGS) entry which is preliminary data.</text>
</comment>
<reference evidence="1 2" key="1">
    <citation type="journal article" date="2025" name="Microbiol. Resour. Announc.">
        <title>Draft genome sequences for Neonectria magnoliae and Neonectria punicea, canker pathogens of Liriodendron tulipifera and Acer saccharum in West Virginia.</title>
        <authorList>
            <person name="Petronek H.M."/>
            <person name="Kasson M.T."/>
            <person name="Metheny A.M."/>
            <person name="Stauder C.M."/>
            <person name="Lovett B."/>
            <person name="Lynch S.C."/>
            <person name="Garnas J.R."/>
            <person name="Kasson L.R."/>
            <person name="Stajich J.E."/>
        </authorList>
    </citation>
    <scope>NUCLEOTIDE SEQUENCE [LARGE SCALE GENOMIC DNA]</scope>
    <source>
        <strain evidence="1 2">NRRL 64653</strain>
    </source>
</reference>
<dbReference type="Proteomes" id="UP001498476">
    <property type="component" value="Unassembled WGS sequence"/>
</dbReference>
<accession>A0ABR1GJ43</accession>